<reference evidence="2" key="1">
    <citation type="submission" date="2018-05" db="EMBL/GenBank/DDBJ databases">
        <authorList>
            <person name="Lanie J.A."/>
            <person name="Ng W.-L."/>
            <person name="Kazmierczak K.M."/>
            <person name="Andrzejewski T.M."/>
            <person name="Davidsen T.M."/>
            <person name="Wayne K.J."/>
            <person name="Tettelin H."/>
            <person name="Glass J.I."/>
            <person name="Rusch D."/>
            <person name="Podicherti R."/>
            <person name="Tsui H.-C.T."/>
            <person name="Winkler M.E."/>
        </authorList>
    </citation>
    <scope>NUCLEOTIDE SEQUENCE</scope>
</reference>
<sequence length="525" mass="61720">MMDIRSRNIIDPDRRVMDRIYNLGKDEIGYHRIKSLKQDENNLTYVIEGTILEVELFEPIKPNDSSIFSLEFYSQVPKQIRRSGRDNKEGIEYSMAQWFPKIAEYDRQGWHAHPYIAREFYAPWGNFDVSISINKKYVVAATGVLKSLEEYKNYNTWNFIANNVHDFVWASDPDYTHDKIQVPNGPLLSFYYQNNSESMSENWKKLQNSTVEAFQFFNKTFGKYPYSVYSVIQAGDGGMEYPMATLITGERSFPSLLSVTIHEVLHSWYQMILGTNESYFAWMDEGFASFAQNRTQFMLFNDIYKLDSVNSLKNSYQRYFKFLEKDIEEPLTTHSDHFSTNEAYGVASYTKGAIFLSQLGYIIGDENLFSGLRAYFNKWKFKHPDKYDFIRIMEKQSEIELDWYIDYWIGTTHKIDYAVSVNDKKNNLIQIDLSRVGKIPMPLEIVVKYSDETKDIFYIPLSIMRGIKSFDSKINVHVLSDWSWVNSKYSFKVDTKKRKIYSIEIDPSMKMADVDRSNNYLLIEK</sequence>
<dbReference type="GO" id="GO:0008270">
    <property type="term" value="F:zinc ion binding"/>
    <property type="evidence" value="ECO:0007669"/>
    <property type="project" value="InterPro"/>
</dbReference>
<dbReference type="Gene3D" id="1.10.390.10">
    <property type="entry name" value="Neutral Protease Domain 2"/>
    <property type="match status" value="1"/>
</dbReference>
<evidence type="ECO:0000259" key="1">
    <source>
        <dbReference type="Pfam" id="PF01433"/>
    </source>
</evidence>
<dbReference type="AlphaFoldDB" id="A0A381QUR5"/>
<dbReference type="PANTHER" id="PTHR45726:SF3">
    <property type="entry name" value="LEUKOTRIENE A-4 HYDROLASE"/>
    <property type="match status" value="1"/>
</dbReference>
<gene>
    <name evidence="2" type="ORF">METZ01_LOCUS36006</name>
</gene>
<dbReference type="Pfam" id="PF01433">
    <property type="entry name" value="Peptidase_M1"/>
    <property type="match status" value="1"/>
</dbReference>
<dbReference type="PANTHER" id="PTHR45726">
    <property type="entry name" value="LEUKOTRIENE A-4 HYDROLASE"/>
    <property type="match status" value="1"/>
</dbReference>
<dbReference type="CDD" id="cd09604">
    <property type="entry name" value="M1_APN_like"/>
    <property type="match status" value="1"/>
</dbReference>
<proteinExistence type="predicted"/>
<accession>A0A381QUR5</accession>
<dbReference type="EMBL" id="UINC01001538">
    <property type="protein sequence ID" value="SUZ83152.1"/>
    <property type="molecule type" value="Genomic_DNA"/>
</dbReference>
<dbReference type="InterPro" id="IPR027268">
    <property type="entry name" value="Peptidase_M4/M1_CTD_sf"/>
</dbReference>
<feature type="domain" description="Peptidase M1 membrane alanine aminopeptidase" evidence="1">
    <location>
        <begin position="209"/>
        <end position="408"/>
    </location>
</feature>
<protein>
    <recommendedName>
        <fullName evidence="1">Peptidase M1 membrane alanine aminopeptidase domain-containing protein</fullName>
    </recommendedName>
</protein>
<evidence type="ECO:0000313" key="2">
    <source>
        <dbReference type="EMBL" id="SUZ83152.1"/>
    </source>
</evidence>
<dbReference type="SUPFAM" id="SSF55486">
    <property type="entry name" value="Metalloproteases ('zincins'), catalytic domain"/>
    <property type="match status" value="1"/>
</dbReference>
<dbReference type="InterPro" id="IPR014782">
    <property type="entry name" value="Peptidase_M1_dom"/>
</dbReference>
<dbReference type="InterPro" id="IPR034015">
    <property type="entry name" value="M1_LTA4H"/>
</dbReference>
<dbReference type="GO" id="GO:0008237">
    <property type="term" value="F:metallopeptidase activity"/>
    <property type="evidence" value="ECO:0007669"/>
    <property type="project" value="InterPro"/>
</dbReference>
<organism evidence="2">
    <name type="scientific">marine metagenome</name>
    <dbReference type="NCBI Taxonomy" id="408172"/>
    <lineage>
        <taxon>unclassified sequences</taxon>
        <taxon>metagenomes</taxon>
        <taxon>ecological metagenomes</taxon>
    </lineage>
</organism>
<name>A0A381QUR5_9ZZZZ</name>